<accession>A0ABP7Z8I9</accession>
<dbReference type="InterPro" id="IPR003593">
    <property type="entry name" value="AAA+_ATPase"/>
</dbReference>
<comment type="caution">
    <text evidence="10">The sequence shown here is derived from an EMBL/GenBank/DDBJ whole genome shotgun (WGS) entry which is preliminary data.</text>
</comment>
<dbReference type="RefSeq" id="WP_345023617.1">
    <property type="nucleotide sequence ID" value="NZ_BAABDO010000083.1"/>
</dbReference>
<keyword evidence="1" id="KW-0813">Transport</keyword>
<dbReference type="CDD" id="cd03215">
    <property type="entry name" value="ABC_Carb_Monos_II"/>
    <property type="match status" value="1"/>
</dbReference>
<dbReference type="Gene3D" id="3.40.50.300">
    <property type="entry name" value="P-loop containing nucleotide triphosphate hydrolases"/>
    <property type="match status" value="2"/>
</dbReference>
<evidence type="ECO:0000256" key="2">
    <source>
        <dbReference type="ARBA" id="ARBA00022475"/>
    </source>
</evidence>
<dbReference type="PANTHER" id="PTHR43790:SF1">
    <property type="entry name" value="XYLOSE IMPORT ATP-BINDING PROTEIN XYLG"/>
    <property type="match status" value="1"/>
</dbReference>
<protein>
    <submittedName>
        <fullName evidence="10">Sugar ABC transporter ATP-binding protein</fullName>
    </submittedName>
</protein>
<evidence type="ECO:0000256" key="8">
    <source>
        <dbReference type="ARBA" id="ARBA00023136"/>
    </source>
</evidence>
<keyword evidence="3" id="KW-0762">Sugar transport</keyword>
<dbReference type="GO" id="GO:0005524">
    <property type="term" value="F:ATP binding"/>
    <property type="evidence" value="ECO:0007669"/>
    <property type="project" value="UniProtKB-KW"/>
</dbReference>
<dbReference type="InterPro" id="IPR027417">
    <property type="entry name" value="P-loop_NTPase"/>
</dbReference>
<feature type="domain" description="ABC transporter" evidence="9">
    <location>
        <begin position="267"/>
        <end position="513"/>
    </location>
</feature>
<dbReference type="EMBL" id="BAABDO010000083">
    <property type="protein sequence ID" value="GAA4150043.1"/>
    <property type="molecule type" value="Genomic_DNA"/>
</dbReference>
<evidence type="ECO:0000256" key="1">
    <source>
        <dbReference type="ARBA" id="ARBA00022448"/>
    </source>
</evidence>
<evidence type="ECO:0000256" key="7">
    <source>
        <dbReference type="ARBA" id="ARBA00022967"/>
    </source>
</evidence>
<dbReference type="SUPFAM" id="SSF52540">
    <property type="entry name" value="P-loop containing nucleoside triphosphate hydrolases"/>
    <property type="match status" value="2"/>
</dbReference>
<gene>
    <name evidence="10" type="primary">gguA</name>
    <name evidence="10" type="ORF">GCM10022416_46010</name>
</gene>
<keyword evidence="6 10" id="KW-0067">ATP-binding</keyword>
<evidence type="ECO:0000313" key="11">
    <source>
        <dbReference type="Proteomes" id="UP001500266"/>
    </source>
</evidence>
<keyword evidence="7" id="KW-1278">Translocase</keyword>
<keyword evidence="4" id="KW-0677">Repeat</keyword>
<evidence type="ECO:0000256" key="5">
    <source>
        <dbReference type="ARBA" id="ARBA00022741"/>
    </source>
</evidence>
<dbReference type="PROSITE" id="PS00211">
    <property type="entry name" value="ABC_TRANSPORTER_1"/>
    <property type="match status" value="1"/>
</dbReference>
<evidence type="ECO:0000256" key="4">
    <source>
        <dbReference type="ARBA" id="ARBA00022737"/>
    </source>
</evidence>
<dbReference type="InterPro" id="IPR053466">
    <property type="entry name" value="L-arabinose_ABC_transporter"/>
</dbReference>
<keyword evidence="2" id="KW-1003">Cell membrane</keyword>
<organism evidence="10 11">
    <name type="scientific">Actinomadura keratinilytica</name>
    <dbReference type="NCBI Taxonomy" id="547461"/>
    <lineage>
        <taxon>Bacteria</taxon>
        <taxon>Bacillati</taxon>
        <taxon>Actinomycetota</taxon>
        <taxon>Actinomycetes</taxon>
        <taxon>Streptosporangiales</taxon>
        <taxon>Thermomonosporaceae</taxon>
        <taxon>Actinomadura</taxon>
    </lineage>
</organism>
<dbReference type="InterPro" id="IPR003439">
    <property type="entry name" value="ABC_transporter-like_ATP-bd"/>
</dbReference>
<dbReference type="PROSITE" id="PS50893">
    <property type="entry name" value="ABC_TRANSPORTER_2"/>
    <property type="match status" value="2"/>
</dbReference>
<dbReference type="PANTHER" id="PTHR43790">
    <property type="entry name" value="CARBOHYDRATE TRANSPORT ATP-BINDING PROTEIN MG119-RELATED"/>
    <property type="match status" value="1"/>
</dbReference>
<dbReference type="Pfam" id="PF00005">
    <property type="entry name" value="ABC_tran"/>
    <property type="match status" value="2"/>
</dbReference>
<proteinExistence type="predicted"/>
<evidence type="ECO:0000256" key="3">
    <source>
        <dbReference type="ARBA" id="ARBA00022597"/>
    </source>
</evidence>
<dbReference type="CDD" id="cd03216">
    <property type="entry name" value="ABC_Carb_Monos_I"/>
    <property type="match status" value="1"/>
</dbReference>
<name>A0ABP7Z8I9_9ACTN</name>
<evidence type="ECO:0000259" key="9">
    <source>
        <dbReference type="PROSITE" id="PS50893"/>
    </source>
</evidence>
<dbReference type="InterPro" id="IPR017871">
    <property type="entry name" value="ABC_transporter-like_CS"/>
</dbReference>
<evidence type="ECO:0000256" key="6">
    <source>
        <dbReference type="ARBA" id="ARBA00022840"/>
    </source>
</evidence>
<reference evidence="11" key="1">
    <citation type="journal article" date="2019" name="Int. J. Syst. Evol. Microbiol.">
        <title>The Global Catalogue of Microorganisms (GCM) 10K type strain sequencing project: providing services to taxonomists for standard genome sequencing and annotation.</title>
        <authorList>
            <consortium name="The Broad Institute Genomics Platform"/>
            <consortium name="The Broad Institute Genome Sequencing Center for Infectious Disease"/>
            <person name="Wu L."/>
            <person name="Ma J."/>
        </authorList>
    </citation>
    <scope>NUCLEOTIDE SEQUENCE [LARGE SCALE GENOMIC DNA]</scope>
    <source>
        <strain evidence="11">JCM 17316</strain>
    </source>
</reference>
<evidence type="ECO:0000313" key="10">
    <source>
        <dbReference type="EMBL" id="GAA4150043.1"/>
    </source>
</evidence>
<keyword evidence="8" id="KW-0472">Membrane</keyword>
<dbReference type="NCBIfam" id="NF040905">
    <property type="entry name" value="GguA"/>
    <property type="match status" value="1"/>
</dbReference>
<dbReference type="Proteomes" id="UP001500266">
    <property type="component" value="Unassembled WGS sequence"/>
</dbReference>
<dbReference type="SMART" id="SM00382">
    <property type="entry name" value="AAA"/>
    <property type="match status" value="2"/>
</dbReference>
<keyword evidence="5" id="KW-0547">Nucleotide-binding</keyword>
<keyword evidence="11" id="KW-1185">Reference proteome</keyword>
<sequence>MTDDILRMQGITKRFPGVNALTGVDLTVRRGEIHAICGENGAGKSTLMKVLSGVYPHGSYDGEILFDGEPCRFSGIRDSEERGIVIIHQELALCPQLSIAENIFLGNERARRRGLLGGLIDWNHTNHEAAQLLERVGLPENPVTPIAELGVGKQQLVEIAKALSKKVKLLILDEPTAALNDEDSAHLLDLVRGLRDDGITSVIISHKLNEVLAIADSISILRDGRMIETMDAKADGVTEDRIITGMVGRDLEHRYPPREPRIGAEVLRIEDWTVHSPSQHDRKVVDGASLTLRRGEIVGLAGLMGAGRTELAMSVFGRSYGVGASGRVLKDGRPIDVRTVQDAIRHGIAYATEDRKRYGLNLIEDIKRNISAAGLPRLATRGWVDGNEEYRVADEFRASLNIKAPDVGAVTGKLSGGNQQKVVLSKWIFTDPDVLILDEPTRGIDVGAKYEIYSIINRLAGEGKAILLISSELPELLGMCDRIYTMSAGRITGEVPRAEATQERLMYLMTKDKEQERVR</sequence>
<feature type="domain" description="ABC transporter" evidence="9">
    <location>
        <begin position="6"/>
        <end position="248"/>
    </location>
</feature>
<dbReference type="InterPro" id="IPR050107">
    <property type="entry name" value="ABC_carbohydrate_import_ATPase"/>
</dbReference>